<dbReference type="Gene3D" id="1.20.1250.20">
    <property type="entry name" value="MFS general substrate transporter like domains"/>
    <property type="match status" value="1"/>
</dbReference>
<name>A0A0X3VR24_STRVO</name>
<feature type="transmembrane region" description="Helical" evidence="1">
    <location>
        <begin position="129"/>
        <end position="152"/>
    </location>
</feature>
<evidence type="ECO:0000256" key="1">
    <source>
        <dbReference type="SAM" id="Phobius"/>
    </source>
</evidence>
<evidence type="ECO:0000313" key="2">
    <source>
        <dbReference type="EMBL" id="KUL47215.1"/>
    </source>
</evidence>
<dbReference type="PANTHER" id="PTHR23542:SF1">
    <property type="entry name" value="MAJOR FACILITATOR SUPERFAMILY (MFS) PROFILE DOMAIN-CONTAINING PROTEIN"/>
    <property type="match status" value="1"/>
</dbReference>
<dbReference type="InterPro" id="IPR036259">
    <property type="entry name" value="MFS_trans_sf"/>
</dbReference>
<sequence>MLLPLSLLGRIHVSGLPVALSFLIAGWTGAYTTVGLVSGAMAIGQAVAGPIRGRVADRKSASGVLFVTGGTYLVGLAVLILSTMVLPGKLWPVAVLIAFLTGLTLPPISQISRALWPRLAKGEARESLYTLEATGYELVAMGGPLLASGIVVLSGGTAAVVACGLIAAGGALIFGLVLRSNGLDRGERRPEPEADGGEQVKQRSLLRDMVFLRAVLVSLSLIAALFSVDLSIVAWGRDRGTPGVAGALIAVFGLGSALGGLLSIGRGGKRSTGLGALGLAAGIGVLALLLPPVSDATPVWLLAVMMVVAGSVVAPSMAANNAQIGELAPEARRAEAFGWLATAMTGGAAIMLSLSGTLLDVVGPSASIGSGAVAALLAAGLAFSLPKRVVEPGDEPEAEAAAPAAEAS</sequence>
<dbReference type="RefSeq" id="WP_059147543.1">
    <property type="nucleotide sequence ID" value="NZ_LLZJ01000389.1"/>
</dbReference>
<comment type="caution">
    <text evidence="2">The sequence shown here is derived from an EMBL/GenBank/DDBJ whole genome shotgun (WGS) entry which is preliminary data.</text>
</comment>
<feature type="transmembrane region" description="Helical" evidence="1">
    <location>
        <begin position="365"/>
        <end position="385"/>
    </location>
</feature>
<dbReference type="AlphaFoldDB" id="A0A0X3VR24"/>
<feature type="transmembrane region" description="Helical" evidence="1">
    <location>
        <begin position="20"/>
        <end position="43"/>
    </location>
</feature>
<dbReference type="InterPro" id="IPR011701">
    <property type="entry name" value="MFS"/>
</dbReference>
<protein>
    <recommendedName>
        <fullName evidence="4">MFS transporter</fullName>
    </recommendedName>
</protein>
<dbReference type="PANTHER" id="PTHR23542">
    <property type="match status" value="1"/>
</dbReference>
<evidence type="ECO:0000313" key="3">
    <source>
        <dbReference type="Proteomes" id="UP000053413"/>
    </source>
</evidence>
<dbReference type="GO" id="GO:0022857">
    <property type="term" value="F:transmembrane transporter activity"/>
    <property type="evidence" value="ECO:0007669"/>
    <property type="project" value="InterPro"/>
</dbReference>
<feature type="transmembrane region" description="Helical" evidence="1">
    <location>
        <begin position="158"/>
        <end position="178"/>
    </location>
</feature>
<dbReference type="EMBL" id="LLZJ01000389">
    <property type="protein sequence ID" value="KUL47215.1"/>
    <property type="molecule type" value="Genomic_DNA"/>
</dbReference>
<feature type="transmembrane region" description="Helical" evidence="1">
    <location>
        <begin position="274"/>
        <end position="293"/>
    </location>
</feature>
<keyword evidence="1" id="KW-1133">Transmembrane helix</keyword>
<dbReference type="Proteomes" id="UP000053413">
    <property type="component" value="Unassembled WGS sequence"/>
</dbReference>
<keyword evidence="1" id="KW-0812">Transmembrane</keyword>
<evidence type="ECO:0008006" key="4">
    <source>
        <dbReference type="Google" id="ProtNLM"/>
    </source>
</evidence>
<gene>
    <name evidence="2" type="ORF">ADL28_33500</name>
</gene>
<feature type="transmembrane region" description="Helical" evidence="1">
    <location>
        <begin position="210"/>
        <end position="236"/>
    </location>
</feature>
<keyword evidence="1" id="KW-0472">Membrane</keyword>
<feature type="transmembrane region" description="Helical" evidence="1">
    <location>
        <begin position="64"/>
        <end position="84"/>
    </location>
</feature>
<feature type="transmembrane region" description="Helical" evidence="1">
    <location>
        <begin position="242"/>
        <end position="262"/>
    </location>
</feature>
<dbReference type="SUPFAM" id="SSF103473">
    <property type="entry name" value="MFS general substrate transporter"/>
    <property type="match status" value="1"/>
</dbReference>
<dbReference type="Pfam" id="PF07690">
    <property type="entry name" value="MFS_1"/>
    <property type="match status" value="1"/>
</dbReference>
<feature type="transmembrane region" description="Helical" evidence="1">
    <location>
        <begin position="90"/>
        <end position="108"/>
    </location>
</feature>
<organism evidence="2 3">
    <name type="scientific">Streptomyces violaceusniger</name>
    <dbReference type="NCBI Taxonomy" id="68280"/>
    <lineage>
        <taxon>Bacteria</taxon>
        <taxon>Bacillati</taxon>
        <taxon>Actinomycetota</taxon>
        <taxon>Actinomycetes</taxon>
        <taxon>Kitasatosporales</taxon>
        <taxon>Streptomycetaceae</taxon>
        <taxon>Streptomyces</taxon>
        <taxon>Streptomyces violaceusniger group</taxon>
    </lineage>
</organism>
<feature type="transmembrane region" description="Helical" evidence="1">
    <location>
        <begin position="339"/>
        <end position="359"/>
    </location>
</feature>
<reference evidence="3" key="1">
    <citation type="submission" date="2015-10" db="EMBL/GenBank/DDBJ databases">
        <authorList>
            <person name="Ju K.-S."/>
            <person name="Doroghazi J.R."/>
            <person name="Metcalf W.W."/>
        </authorList>
    </citation>
    <scope>NUCLEOTIDE SEQUENCE [LARGE SCALE GENOMIC DNA]</scope>
    <source>
        <strain evidence="3">NRRL F-8817</strain>
    </source>
</reference>
<accession>A0A0X3VR24</accession>
<feature type="transmembrane region" description="Helical" evidence="1">
    <location>
        <begin position="299"/>
        <end position="318"/>
    </location>
</feature>
<proteinExistence type="predicted"/>